<accession>A0A285I0C1</accession>
<keyword evidence="2" id="KW-0175">Coiled coil</keyword>
<comment type="similarity">
    <text evidence="1">Belongs to the initiator RepB protein family.</text>
</comment>
<evidence type="ECO:0000313" key="5">
    <source>
        <dbReference type="Proteomes" id="UP000219573"/>
    </source>
</evidence>
<dbReference type="Gene3D" id="1.10.10.10">
    <property type="entry name" value="Winged helix-like DNA-binding domain superfamily/Winged helix DNA-binding domain"/>
    <property type="match status" value="1"/>
</dbReference>
<organism evidence="4 5">
    <name type="scientific">Orenia metallireducens</name>
    <dbReference type="NCBI Taxonomy" id="1413210"/>
    <lineage>
        <taxon>Bacteria</taxon>
        <taxon>Bacillati</taxon>
        <taxon>Bacillota</taxon>
        <taxon>Clostridia</taxon>
        <taxon>Halanaerobiales</taxon>
        <taxon>Halobacteroidaceae</taxon>
        <taxon>Orenia</taxon>
    </lineage>
</organism>
<dbReference type="AlphaFoldDB" id="A0A285I0C1"/>
<evidence type="ECO:0000259" key="3">
    <source>
        <dbReference type="Pfam" id="PF01051"/>
    </source>
</evidence>
<dbReference type="Proteomes" id="UP000219573">
    <property type="component" value="Unassembled WGS sequence"/>
</dbReference>
<feature type="coiled-coil region" evidence="2">
    <location>
        <begin position="306"/>
        <end position="367"/>
    </location>
</feature>
<proteinExistence type="inferred from homology"/>
<dbReference type="RefSeq" id="WP_097019052.1">
    <property type="nucleotide sequence ID" value="NZ_OBDZ01000028.1"/>
</dbReference>
<evidence type="ECO:0000256" key="2">
    <source>
        <dbReference type="SAM" id="Coils"/>
    </source>
</evidence>
<dbReference type="InterPro" id="IPR036388">
    <property type="entry name" value="WH-like_DNA-bd_sf"/>
</dbReference>
<evidence type="ECO:0000256" key="1">
    <source>
        <dbReference type="ARBA" id="ARBA00038283"/>
    </source>
</evidence>
<dbReference type="GO" id="GO:0003887">
    <property type="term" value="F:DNA-directed DNA polymerase activity"/>
    <property type="evidence" value="ECO:0007669"/>
    <property type="project" value="InterPro"/>
</dbReference>
<keyword evidence="5" id="KW-1185">Reference proteome</keyword>
<dbReference type="Pfam" id="PF01051">
    <property type="entry name" value="Rep3_N"/>
    <property type="match status" value="1"/>
</dbReference>
<sequence length="405" mass="48603">MKREVLNKPNQLISIISKDDITTTQRKAYNIFLKHAQHKVKFENYEGNTFKISHFDLHKSSNIKNKNIDYVYKEELKNLMSTTVEIVDKDNPNYWEAFTLLSYIRRDQNYYYYELNQAILSALKNQTFFTPLNLVMINSLSSQYSIIFYELAIRYKKYKIPKMSIEEVRSLTHTEDEYNRFYDFRRRVLDTACEEISEKTDIILSYKTEKKGRRIAFIDFEIEQKEEISVELEAKVEEKKEYSTDILELFKLLPKAEQVESNKRELDRLLKGHSLRYLKADIEYTKKSQPDNFMGFLKASCKNGHYSSAELEKKERKKELAKKREKAERKRKELEERIEKKARKKALEKYEKLSEEELEQYNQEYERVAKFVPETMRPPKKDYIIGALEDQFKEEIRELAIIVDD</sequence>
<dbReference type="InterPro" id="IPR036390">
    <property type="entry name" value="WH_DNA-bd_sf"/>
</dbReference>
<name>A0A285I0C1_9FIRM</name>
<dbReference type="SUPFAM" id="SSF46785">
    <property type="entry name" value="Winged helix' DNA-binding domain"/>
    <property type="match status" value="1"/>
</dbReference>
<gene>
    <name evidence="4" type="ORF">SAMN06265827_12842</name>
</gene>
<dbReference type="InterPro" id="IPR000525">
    <property type="entry name" value="Initiator_Rep_WH1"/>
</dbReference>
<feature type="domain" description="Initiator Rep protein WH1" evidence="3">
    <location>
        <begin position="8"/>
        <end position="152"/>
    </location>
</feature>
<protein>
    <submittedName>
        <fullName evidence="4">Initiator Replication protein</fullName>
    </submittedName>
</protein>
<reference evidence="5" key="1">
    <citation type="submission" date="2017-09" db="EMBL/GenBank/DDBJ databases">
        <authorList>
            <person name="Varghese N."/>
            <person name="Submissions S."/>
        </authorList>
    </citation>
    <scope>NUCLEOTIDE SEQUENCE [LARGE SCALE GENOMIC DNA]</scope>
    <source>
        <strain evidence="5">MSL47</strain>
    </source>
</reference>
<dbReference type="EMBL" id="OBDZ01000028">
    <property type="protein sequence ID" value="SNY41399.1"/>
    <property type="molecule type" value="Genomic_DNA"/>
</dbReference>
<evidence type="ECO:0000313" key="4">
    <source>
        <dbReference type="EMBL" id="SNY41399.1"/>
    </source>
</evidence>
<dbReference type="Pfam" id="PF21205">
    <property type="entry name" value="Rep3_C"/>
    <property type="match status" value="1"/>
</dbReference>
<dbReference type="GO" id="GO:0006270">
    <property type="term" value="P:DNA replication initiation"/>
    <property type="evidence" value="ECO:0007669"/>
    <property type="project" value="InterPro"/>
</dbReference>